<dbReference type="InParanoid" id="A0A200Q767"/>
<proteinExistence type="predicted"/>
<dbReference type="GO" id="GO:0008408">
    <property type="term" value="F:3'-5' exonuclease activity"/>
    <property type="evidence" value="ECO:0007669"/>
    <property type="project" value="InterPro"/>
</dbReference>
<dbReference type="SUPFAM" id="SSF53098">
    <property type="entry name" value="Ribonuclease H-like"/>
    <property type="match status" value="2"/>
</dbReference>
<evidence type="ECO:0000313" key="4">
    <source>
        <dbReference type="Proteomes" id="UP000195402"/>
    </source>
</evidence>
<dbReference type="Pfam" id="PF01612">
    <property type="entry name" value="DNA_pol_A_exo1"/>
    <property type="match status" value="2"/>
</dbReference>
<keyword evidence="3" id="KW-0378">Hydrolase</keyword>
<keyword evidence="3" id="KW-0269">Exonuclease</keyword>
<dbReference type="OrthoDB" id="10261556at2759"/>
<dbReference type="SMART" id="SM00474">
    <property type="entry name" value="35EXOc"/>
    <property type="match status" value="2"/>
</dbReference>
<dbReference type="Pfam" id="PF01927">
    <property type="entry name" value="Mut7-C"/>
    <property type="match status" value="1"/>
</dbReference>
<feature type="compositionally biased region" description="Basic residues" evidence="1">
    <location>
        <begin position="311"/>
        <end position="322"/>
    </location>
</feature>
<evidence type="ECO:0000259" key="2">
    <source>
        <dbReference type="SMART" id="SM00474"/>
    </source>
</evidence>
<dbReference type="InterPro" id="IPR012337">
    <property type="entry name" value="RNaseH-like_sf"/>
</dbReference>
<reference evidence="3 4" key="1">
    <citation type="journal article" date="2017" name="Mol. Plant">
        <title>The Genome of Medicinal Plant Macleaya cordata Provides New Insights into Benzylisoquinoline Alkaloids Metabolism.</title>
        <authorList>
            <person name="Liu X."/>
            <person name="Liu Y."/>
            <person name="Huang P."/>
            <person name="Ma Y."/>
            <person name="Qing Z."/>
            <person name="Tang Q."/>
            <person name="Cao H."/>
            <person name="Cheng P."/>
            <person name="Zheng Y."/>
            <person name="Yuan Z."/>
            <person name="Zhou Y."/>
            <person name="Liu J."/>
            <person name="Tang Z."/>
            <person name="Zhuo Y."/>
            <person name="Zhang Y."/>
            <person name="Yu L."/>
            <person name="Huang J."/>
            <person name="Yang P."/>
            <person name="Peng Q."/>
            <person name="Zhang J."/>
            <person name="Jiang W."/>
            <person name="Zhang Z."/>
            <person name="Lin K."/>
            <person name="Ro D.K."/>
            <person name="Chen X."/>
            <person name="Xiong X."/>
            <person name="Shang Y."/>
            <person name="Huang S."/>
            <person name="Zeng J."/>
        </authorList>
    </citation>
    <scope>NUCLEOTIDE SEQUENCE [LARGE SCALE GENOMIC DNA]</scope>
    <source>
        <strain evidence="4">cv. BLH2017</strain>
        <tissue evidence="3">Root</tissue>
    </source>
</reference>
<dbReference type="Gene3D" id="3.30.420.10">
    <property type="entry name" value="Ribonuclease H-like superfamily/Ribonuclease H"/>
    <property type="match status" value="2"/>
</dbReference>
<name>A0A200Q767_MACCD</name>
<evidence type="ECO:0000313" key="3">
    <source>
        <dbReference type="EMBL" id="OVA06326.1"/>
    </source>
</evidence>
<dbReference type="FunCoup" id="A0A200Q767">
    <property type="interactions" value="449"/>
</dbReference>
<organism evidence="3 4">
    <name type="scientific">Macleaya cordata</name>
    <name type="common">Five-seeded plume-poppy</name>
    <name type="synonym">Bocconia cordata</name>
    <dbReference type="NCBI Taxonomy" id="56857"/>
    <lineage>
        <taxon>Eukaryota</taxon>
        <taxon>Viridiplantae</taxon>
        <taxon>Streptophyta</taxon>
        <taxon>Embryophyta</taxon>
        <taxon>Tracheophyta</taxon>
        <taxon>Spermatophyta</taxon>
        <taxon>Magnoliopsida</taxon>
        <taxon>Ranunculales</taxon>
        <taxon>Papaveraceae</taxon>
        <taxon>Papaveroideae</taxon>
        <taxon>Macleaya</taxon>
    </lineage>
</organism>
<protein>
    <submittedName>
        <fullName evidence="3">3'-5' exonuclease domain</fullName>
    </submittedName>
</protein>
<dbReference type="InterPro" id="IPR002562">
    <property type="entry name" value="3'-5'_exonuclease_dom"/>
</dbReference>
<feature type="domain" description="3'-5' exonuclease" evidence="2">
    <location>
        <begin position="14"/>
        <end position="221"/>
    </location>
</feature>
<dbReference type="PANTHER" id="PTHR47765">
    <property type="entry name" value="3'-5' EXONUCLEASE DOMAIN-CONTAINING PROTEIN"/>
    <property type="match status" value="1"/>
</dbReference>
<dbReference type="GO" id="GO:0003676">
    <property type="term" value="F:nucleic acid binding"/>
    <property type="evidence" value="ECO:0007669"/>
    <property type="project" value="InterPro"/>
</dbReference>
<comment type="caution">
    <text evidence="3">The sequence shown here is derived from an EMBL/GenBank/DDBJ whole genome shotgun (WGS) entry which is preliminary data.</text>
</comment>
<dbReference type="PANTHER" id="PTHR47765:SF2">
    <property type="entry name" value="EXONUCLEASE MUT-7 HOMOLOG"/>
    <property type="match status" value="1"/>
</dbReference>
<accession>A0A200Q767</accession>
<keyword evidence="3" id="KW-0540">Nuclease</keyword>
<gene>
    <name evidence="3" type="ORF">BVC80_8881g12</name>
</gene>
<dbReference type="EMBL" id="MVGT01002856">
    <property type="protein sequence ID" value="OVA06326.1"/>
    <property type="molecule type" value="Genomic_DNA"/>
</dbReference>
<keyword evidence="4" id="KW-1185">Reference proteome</keyword>
<dbReference type="Proteomes" id="UP000195402">
    <property type="component" value="Unassembled WGS sequence"/>
</dbReference>
<sequence length="942" mass="106588">MESSKLKKLKPQVIHLVSETDSEEFNLLNWAVNHSSVIGFDAEWKPSRTKPPPFPTVSLLQIACRVNHNSLDYIDSQKNDMLVFIVDLLNMRLSSIWELLRDMFISPDILKLGFHFKHDLIYLSSTFCSQGCNPGFDRVEPYLDISSIYNHLRQKEPGGNLSKETKGLATICEEVLGVFLPKELQRTDWSHRPLTEDQKTYAAADAQCLMEIFTVFQGKILKEGYSSQDITECQPANTLLGSKEILVNPDTSDLRVKFCTASDIVTATTVSEIAVAPISRASCKNTVPLGVPLSEIVRKYGERILLKERARKPKNVKEKGKRQSSVGLGKGQSSVGKGYKKQGVKNCSHRQGPPSLDLSLGGDGCPKDKLKKLKPQEIHLVSETDSEEFNLLSWALSRSSVIGLDAEWKRAKQPPFPTVSLLQIACRVNNNLEYTDSQNDMLVFLVDLLKIRLSSIWELLRDMFISPDILKLGFLFQPDLVYLSSTFCSHGCNPDFDRVEPYLDISSIYHHLQQKEPGGMLSKDTKGLGAICEEVLGVFHSKELRFSDWSHRPLTEDQKTFAAANAQCLLEIFTVFQRKILKEGYSSQDITESQFTNTLLGPANILGKPDASDVKLKFCQSSDIIRSPTVSEIAVAPISRASYINTLPLGFSLSEIVQKYGGRMLLKEWGSKPKTSNEKEKIQSSVDLGKRQSSVGLGYEEKRVENCSQWNGPPPWDLSLGGDGCPKFLCDFTVKELAKHLRCVGVDAEISYSKRTQPRELINQARRVKRVLLTQDAKLLGHECLIRNQVYRVKSLPKNDQLLEVIETFKLKISKDQLMSRCTQCNGRFIHKPLTTEEAKEAVKGFQAIPNYAFNRNLDFWQCTDCNRFSWEVKPHNLSLSFHIFLVPCFLDVKNLRQETPAPVGKLLDLVLYSRKWFYKIGTNEVMSLKTCQNRFKQRKNY</sequence>
<dbReference type="AlphaFoldDB" id="A0A200Q767"/>
<dbReference type="InterPro" id="IPR052408">
    <property type="entry name" value="Exonuclease_MUT-7-like"/>
</dbReference>
<feature type="domain" description="3'-5' exonuclease" evidence="2">
    <location>
        <begin position="378"/>
        <end position="581"/>
    </location>
</feature>
<dbReference type="STRING" id="56857.A0A200Q767"/>
<feature type="compositionally biased region" description="Polar residues" evidence="1">
    <location>
        <begin position="323"/>
        <end position="335"/>
    </location>
</feature>
<feature type="region of interest" description="Disordered" evidence="1">
    <location>
        <begin position="311"/>
        <end position="362"/>
    </location>
</feature>
<dbReference type="InterPro" id="IPR036397">
    <property type="entry name" value="RNaseH_sf"/>
</dbReference>
<dbReference type="InterPro" id="IPR002782">
    <property type="entry name" value="Mut7-C_RNAse_dom"/>
</dbReference>
<evidence type="ECO:0000256" key="1">
    <source>
        <dbReference type="SAM" id="MobiDB-lite"/>
    </source>
</evidence>
<dbReference type="GO" id="GO:0006139">
    <property type="term" value="P:nucleobase-containing compound metabolic process"/>
    <property type="evidence" value="ECO:0007669"/>
    <property type="project" value="InterPro"/>
</dbReference>